<keyword evidence="5 7" id="KW-0413">Isomerase</keyword>
<evidence type="ECO:0000259" key="11">
    <source>
        <dbReference type="Pfam" id="PF02880"/>
    </source>
</evidence>
<dbReference type="AlphaFoldDB" id="A0A9D1I306"/>
<accession>A0A9D1I306</accession>
<organism evidence="12 13">
    <name type="scientific">Candidatus Fimisoma avicola</name>
    <dbReference type="NCBI Taxonomy" id="2840826"/>
    <lineage>
        <taxon>Bacteria</taxon>
        <taxon>Bacillati</taxon>
        <taxon>Bacillota</taxon>
        <taxon>Clostridia</taxon>
        <taxon>Eubacteriales</taxon>
        <taxon>Candidatus Fimisoma</taxon>
    </lineage>
</organism>
<dbReference type="InterPro" id="IPR005843">
    <property type="entry name" value="A-D-PHexomutase_C"/>
</dbReference>
<feature type="domain" description="Alpha-D-phosphohexomutase alpha/beta/alpha" evidence="9">
    <location>
        <begin position="3"/>
        <end position="131"/>
    </location>
</feature>
<dbReference type="InterPro" id="IPR050060">
    <property type="entry name" value="Phosphoglucosamine_mutase"/>
</dbReference>
<dbReference type="InterPro" id="IPR005845">
    <property type="entry name" value="A-D-PHexomutase_a/b/a-II"/>
</dbReference>
<dbReference type="GO" id="GO:0008966">
    <property type="term" value="F:phosphoglucosamine mutase activity"/>
    <property type="evidence" value="ECO:0007669"/>
    <property type="project" value="UniProtKB-UniRule"/>
</dbReference>
<evidence type="ECO:0000259" key="8">
    <source>
        <dbReference type="Pfam" id="PF00408"/>
    </source>
</evidence>
<dbReference type="EC" id="5.4.2.10" evidence="7"/>
<comment type="function">
    <text evidence="7">Catalyzes the conversion of glucosamine-6-phosphate to glucosamine-1-phosphate.</text>
</comment>
<evidence type="ECO:0000256" key="5">
    <source>
        <dbReference type="ARBA" id="ARBA00023235"/>
    </source>
</evidence>
<gene>
    <name evidence="7" type="primary">glmM</name>
    <name evidence="12" type="ORF">IAD16_02340</name>
</gene>
<dbReference type="SUPFAM" id="SSF55957">
    <property type="entry name" value="Phosphoglucomutase, C-terminal domain"/>
    <property type="match status" value="1"/>
</dbReference>
<comment type="cofactor">
    <cofactor evidence="7">
        <name>Mg(2+)</name>
        <dbReference type="ChEBI" id="CHEBI:18420"/>
    </cofactor>
    <text evidence="7">Binds 1 Mg(2+) ion per subunit.</text>
</comment>
<reference evidence="12" key="2">
    <citation type="journal article" date="2021" name="PeerJ">
        <title>Extensive microbial diversity within the chicken gut microbiome revealed by metagenomics and culture.</title>
        <authorList>
            <person name="Gilroy R."/>
            <person name="Ravi A."/>
            <person name="Getino M."/>
            <person name="Pursley I."/>
            <person name="Horton D.L."/>
            <person name="Alikhan N.F."/>
            <person name="Baker D."/>
            <person name="Gharbi K."/>
            <person name="Hall N."/>
            <person name="Watson M."/>
            <person name="Adriaenssens E.M."/>
            <person name="Foster-Nyarko E."/>
            <person name="Jarju S."/>
            <person name="Secka A."/>
            <person name="Antonio M."/>
            <person name="Oren A."/>
            <person name="Chaudhuri R.R."/>
            <person name="La Ragione R."/>
            <person name="Hildebrand F."/>
            <person name="Pallen M.J."/>
        </authorList>
    </citation>
    <scope>NUCLEOTIDE SEQUENCE</scope>
    <source>
        <strain evidence="12">11300</strain>
    </source>
</reference>
<dbReference type="FunFam" id="3.30.310.50:FF:000001">
    <property type="entry name" value="Phosphoglucosamine mutase"/>
    <property type="match status" value="1"/>
</dbReference>
<dbReference type="NCBIfam" id="TIGR01455">
    <property type="entry name" value="glmM"/>
    <property type="match status" value="1"/>
</dbReference>
<dbReference type="Pfam" id="PF02880">
    <property type="entry name" value="PGM_PMM_III"/>
    <property type="match status" value="1"/>
</dbReference>
<dbReference type="FunFam" id="3.40.120.10:FF:000003">
    <property type="entry name" value="Phosphoglucosamine mutase"/>
    <property type="match status" value="1"/>
</dbReference>
<feature type="binding site" evidence="7">
    <location>
        <position position="243"/>
    </location>
    <ligand>
        <name>Mg(2+)</name>
        <dbReference type="ChEBI" id="CHEBI:18420"/>
    </ligand>
</feature>
<dbReference type="PANTHER" id="PTHR42946">
    <property type="entry name" value="PHOSPHOHEXOSE MUTASE"/>
    <property type="match status" value="1"/>
</dbReference>
<comment type="catalytic activity">
    <reaction evidence="6 7">
        <text>alpha-D-glucosamine 1-phosphate = D-glucosamine 6-phosphate</text>
        <dbReference type="Rhea" id="RHEA:23424"/>
        <dbReference type="ChEBI" id="CHEBI:58516"/>
        <dbReference type="ChEBI" id="CHEBI:58725"/>
        <dbReference type="EC" id="5.4.2.10"/>
    </reaction>
</comment>
<feature type="binding site" evidence="7">
    <location>
        <position position="245"/>
    </location>
    <ligand>
        <name>Mg(2+)</name>
        <dbReference type="ChEBI" id="CHEBI:18420"/>
    </ligand>
</feature>
<dbReference type="GO" id="GO:0006048">
    <property type="term" value="P:UDP-N-acetylglucosamine biosynthetic process"/>
    <property type="evidence" value="ECO:0007669"/>
    <property type="project" value="TreeGrafter"/>
</dbReference>
<dbReference type="InterPro" id="IPR036900">
    <property type="entry name" value="A-D-PHexomutase_C_sf"/>
</dbReference>
<dbReference type="FunFam" id="3.40.120.10:FF:000001">
    <property type="entry name" value="Phosphoglucosamine mutase"/>
    <property type="match status" value="1"/>
</dbReference>
<dbReference type="InterPro" id="IPR005846">
    <property type="entry name" value="A-D-PHexomutase_a/b/a-III"/>
</dbReference>
<keyword evidence="3 7" id="KW-0479">Metal-binding</keyword>
<dbReference type="GO" id="GO:0005829">
    <property type="term" value="C:cytosol"/>
    <property type="evidence" value="ECO:0007669"/>
    <property type="project" value="TreeGrafter"/>
</dbReference>
<evidence type="ECO:0000259" key="10">
    <source>
        <dbReference type="Pfam" id="PF02879"/>
    </source>
</evidence>
<proteinExistence type="inferred from homology"/>
<dbReference type="InterPro" id="IPR005844">
    <property type="entry name" value="A-D-PHexomutase_a/b/a-I"/>
</dbReference>
<dbReference type="Pfam" id="PF02879">
    <property type="entry name" value="PGM_PMM_II"/>
    <property type="match status" value="1"/>
</dbReference>
<dbReference type="InterPro" id="IPR005841">
    <property type="entry name" value="Alpha-D-phosphohexomutase_SF"/>
</dbReference>
<sequence length="449" mass="48328">MGRLFGTDGVRGVANKELTPELAFNLGKAGTHVLKKDNERPVVVIGKDTRVSGDMLESALTAGILAVGGNVIRAGVIPTPAIAYLAKYYKADAGIVISASHNTFEYNGIKFFNGEGYKLDDDIEEEIEDIIISSIDVNSHITGELIGRCLDASEDAAELYAAHLLETVDFRLDGIKVALDCANGASYRIAPKVYEALGAEVIVTGNEPNGININDGCGSTHPEKLSVLVQKTGAHVGLAFDGDADRLIVVDEKGNVIDGDRVIAICARMLKEQGRLAENKATVTVMSNIGFHKAMEESGIDVDVTGVGDRYVLEQMLKSGCVIGGEQSGHIIFREYTTTGDGILSSLQFMEAVLASGRKISEMASEIQIFPQVLVNARVKNENKKKYSNDPQIAAAIEEIEKKMEGNGRVLIRPSGTEPLVRVMIEGDDEVVLDQMARGLADLIEEKFM</sequence>
<feature type="domain" description="Alpha-D-phosphohexomutase C-terminal" evidence="8">
    <location>
        <begin position="374"/>
        <end position="442"/>
    </location>
</feature>
<dbReference type="GO" id="GO:0009252">
    <property type="term" value="P:peptidoglycan biosynthetic process"/>
    <property type="evidence" value="ECO:0007669"/>
    <property type="project" value="TreeGrafter"/>
</dbReference>
<feature type="binding site" description="via phosphate group" evidence="7">
    <location>
        <position position="100"/>
    </location>
    <ligand>
        <name>Mg(2+)</name>
        <dbReference type="ChEBI" id="CHEBI:18420"/>
    </ligand>
</feature>
<comment type="PTM">
    <text evidence="7">Activated by phosphorylation.</text>
</comment>
<dbReference type="Gene3D" id="3.30.310.50">
    <property type="entry name" value="Alpha-D-phosphohexomutase, C-terminal domain"/>
    <property type="match status" value="1"/>
</dbReference>
<feature type="domain" description="Alpha-D-phosphohexomutase alpha/beta/alpha" evidence="10">
    <location>
        <begin position="160"/>
        <end position="254"/>
    </location>
</feature>
<keyword evidence="4 7" id="KW-0460">Magnesium</keyword>
<evidence type="ECO:0000256" key="4">
    <source>
        <dbReference type="ARBA" id="ARBA00022842"/>
    </source>
</evidence>
<dbReference type="PRINTS" id="PR00509">
    <property type="entry name" value="PGMPMM"/>
</dbReference>
<protein>
    <recommendedName>
        <fullName evidence="7">Phosphoglucosamine mutase</fullName>
        <ecNumber evidence="7">5.4.2.10</ecNumber>
    </recommendedName>
</protein>
<reference evidence="12" key="1">
    <citation type="submission" date="2020-10" db="EMBL/GenBank/DDBJ databases">
        <authorList>
            <person name="Gilroy R."/>
        </authorList>
    </citation>
    <scope>NUCLEOTIDE SEQUENCE</scope>
    <source>
        <strain evidence="12">11300</strain>
    </source>
</reference>
<keyword evidence="2 7" id="KW-0597">Phosphoprotein</keyword>
<dbReference type="GO" id="GO:0000287">
    <property type="term" value="F:magnesium ion binding"/>
    <property type="evidence" value="ECO:0007669"/>
    <property type="project" value="UniProtKB-UniRule"/>
</dbReference>
<evidence type="ECO:0000256" key="6">
    <source>
        <dbReference type="ARBA" id="ARBA00050364"/>
    </source>
</evidence>
<name>A0A9D1I306_9FIRM</name>
<dbReference type="CDD" id="cd05802">
    <property type="entry name" value="GlmM"/>
    <property type="match status" value="1"/>
</dbReference>
<evidence type="ECO:0000256" key="3">
    <source>
        <dbReference type="ARBA" id="ARBA00022723"/>
    </source>
</evidence>
<dbReference type="InterPro" id="IPR006352">
    <property type="entry name" value="GlmM_bact"/>
</dbReference>
<evidence type="ECO:0000256" key="7">
    <source>
        <dbReference type="HAMAP-Rule" id="MF_01554"/>
    </source>
</evidence>
<comment type="similarity">
    <text evidence="1 7">Belongs to the phosphohexose mutase family.</text>
</comment>
<evidence type="ECO:0000256" key="2">
    <source>
        <dbReference type="ARBA" id="ARBA00022553"/>
    </source>
</evidence>
<dbReference type="GO" id="GO:0004615">
    <property type="term" value="F:phosphomannomutase activity"/>
    <property type="evidence" value="ECO:0007669"/>
    <property type="project" value="TreeGrafter"/>
</dbReference>
<dbReference type="GO" id="GO:0005975">
    <property type="term" value="P:carbohydrate metabolic process"/>
    <property type="evidence" value="ECO:0007669"/>
    <property type="project" value="InterPro"/>
</dbReference>
<dbReference type="PANTHER" id="PTHR42946:SF1">
    <property type="entry name" value="PHOSPHOGLUCOMUTASE (ALPHA-D-GLUCOSE-1,6-BISPHOSPHATE-DEPENDENT)"/>
    <property type="match status" value="1"/>
</dbReference>
<feature type="binding site" evidence="7">
    <location>
        <position position="241"/>
    </location>
    <ligand>
        <name>Mg(2+)</name>
        <dbReference type="ChEBI" id="CHEBI:18420"/>
    </ligand>
</feature>
<dbReference type="Proteomes" id="UP000824091">
    <property type="component" value="Unassembled WGS sequence"/>
</dbReference>
<dbReference type="HAMAP" id="MF_01554_B">
    <property type="entry name" value="GlmM_B"/>
    <property type="match status" value="1"/>
</dbReference>
<evidence type="ECO:0000313" key="13">
    <source>
        <dbReference type="Proteomes" id="UP000824091"/>
    </source>
</evidence>
<feature type="domain" description="Alpha-D-phosphohexomutase alpha/beta/alpha" evidence="11">
    <location>
        <begin position="258"/>
        <end position="366"/>
    </location>
</feature>
<comment type="caution">
    <text evidence="12">The sequence shown here is derived from an EMBL/GenBank/DDBJ whole genome shotgun (WGS) entry which is preliminary data.</text>
</comment>
<feature type="active site" description="Phosphoserine intermediate" evidence="7">
    <location>
        <position position="100"/>
    </location>
</feature>
<feature type="modified residue" description="Phosphoserine" evidence="7">
    <location>
        <position position="100"/>
    </location>
</feature>
<evidence type="ECO:0000313" key="12">
    <source>
        <dbReference type="EMBL" id="HIU27206.1"/>
    </source>
</evidence>
<dbReference type="Pfam" id="PF02878">
    <property type="entry name" value="PGM_PMM_I"/>
    <property type="match status" value="1"/>
</dbReference>
<dbReference type="SUPFAM" id="SSF53738">
    <property type="entry name" value="Phosphoglucomutase, first 3 domains"/>
    <property type="match status" value="3"/>
</dbReference>
<dbReference type="EMBL" id="DVMO01000037">
    <property type="protein sequence ID" value="HIU27206.1"/>
    <property type="molecule type" value="Genomic_DNA"/>
</dbReference>
<dbReference type="Pfam" id="PF00408">
    <property type="entry name" value="PGM_PMM_IV"/>
    <property type="match status" value="1"/>
</dbReference>
<dbReference type="NCBIfam" id="NF008139">
    <property type="entry name" value="PRK10887.1"/>
    <property type="match status" value="1"/>
</dbReference>
<evidence type="ECO:0000259" key="9">
    <source>
        <dbReference type="Pfam" id="PF02878"/>
    </source>
</evidence>
<dbReference type="InterPro" id="IPR016055">
    <property type="entry name" value="A-D-PHexomutase_a/b/a-I/II/III"/>
</dbReference>
<evidence type="ECO:0000256" key="1">
    <source>
        <dbReference type="ARBA" id="ARBA00010231"/>
    </source>
</evidence>
<dbReference type="Gene3D" id="3.40.120.10">
    <property type="entry name" value="Alpha-D-Glucose-1,6-Bisphosphate, subunit A, domain 3"/>
    <property type="match status" value="3"/>
</dbReference>